<dbReference type="AlphaFoldDB" id="A0A0R1TRQ9"/>
<evidence type="ECO:0000313" key="1">
    <source>
        <dbReference type="EMBL" id="KRL84092.1"/>
    </source>
</evidence>
<dbReference type="eggNOG" id="COG2852">
    <property type="taxonomic scope" value="Bacteria"/>
</dbReference>
<name>A0A0R1TRQ9_9LACO</name>
<dbReference type="RefSeq" id="WP_056957409.1">
    <property type="nucleotide sequence ID" value="NZ_AZFT01000053.1"/>
</dbReference>
<dbReference type="PATRIC" id="fig|1423724.4.peg.1431"/>
<organism evidence="1 2">
    <name type="scientific">Ligilactobacillus apodemi DSM 16634 = JCM 16172</name>
    <dbReference type="NCBI Taxonomy" id="1423724"/>
    <lineage>
        <taxon>Bacteria</taxon>
        <taxon>Bacillati</taxon>
        <taxon>Bacillota</taxon>
        <taxon>Bacilli</taxon>
        <taxon>Lactobacillales</taxon>
        <taxon>Lactobacillaceae</taxon>
        <taxon>Ligilactobacillus</taxon>
    </lineage>
</organism>
<dbReference type="EMBL" id="AZFT01000053">
    <property type="protein sequence ID" value="KRL84092.1"/>
    <property type="molecule type" value="Genomic_DNA"/>
</dbReference>
<protein>
    <submittedName>
        <fullName evidence="1">Uncharacterized protein</fullName>
    </submittedName>
</protein>
<dbReference type="eggNOG" id="COG1409">
    <property type="taxonomic scope" value="Bacteria"/>
</dbReference>
<keyword evidence="2" id="KW-1185">Reference proteome</keyword>
<proteinExistence type="predicted"/>
<sequence>MYNVTSRIRDIKQPHLGYILVSALNVVKYSDNNEIKEVNPYYKAIQGMAVDYLTRLVMGAFKPTVFETCLEGAAKVNELKQAKELLEWIDWLDDYSIDMTCKLVGYDVAFKRGPKYFTPIDNIQPSKEVIRNIKIMVRRSKQFLKKENKPLVLNGFNFHGAYNSVIKAGEGDYLTEDTLWDFKVSESKPTIEYTLQILVYYILGLHSIHHNEFNKIKKLGIYNPELNTAYTIALSDIPEKVFYDVSKDVIGYCMPKNIKDWRKAYGTSEQAKNELWTRVIKEFQDTGFSPDNYQDGIHDITVDDYWSYYRKITLTKDNCTEFRRPNKVLQTQVAQIKFIKNSGFIMFVSISKTGCTSILYGGRRHSIKKPLQYYYENLPKYGGTILDRFSNYWDALYNISSQLQSIKLNDQESKTEYEKVVLENKKWGTQPSPYEIWCQADLQRYSFSGKVHGCIVDLDYSRHIYLNPYDGSIAAYSAPSMSTKNVYDNVISLIATEKSEMLPAFKRKINLIETDIDKKTTELTLKEKSLSIFKNDEINKSPNLVTDTSMYKVSNRMNELQKIYDYHLVGNWYDDVLPNSESSEKKRIELKATSIVQKKDSGKSKKSKSTRKKISYVGKTAKMNCGLNATVIEDFGCKNITVRFEDGLVKKKCRRDKFREGNIGHKA</sequence>
<dbReference type="Proteomes" id="UP000051324">
    <property type="component" value="Unassembled WGS sequence"/>
</dbReference>
<accession>A0A0R1TRQ9</accession>
<gene>
    <name evidence="1" type="ORF">FC32_GL001370</name>
</gene>
<comment type="caution">
    <text evidence="1">The sequence shown here is derived from an EMBL/GenBank/DDBJ whole genome shotgun (WGS) entry which is preliminary data.</text>
</comment>
<reference evidence="1 2" key="1">
    <citation type="journal article" date="2015" name="Genome Announc.">
        <title>Expanding the biotechnology potential of lactobacilli through comparative genomics of 213 strains and associated genera.</title>
        <authorList>
            <person name="Sun Z."/>
            <person name="Harris H.M."/>
            <person name="McCann A."/>
            <person name="Guo C."/>
            <person name="Argimon S."/>
            <person name="Zhang W."/>
            <person name="Yang X."/>
            <person name="Jeffery I.B."/>
            <person name="Cooney J.C."/>
            <person name="Kagawa T.F."/>
            <person name="Liu W."/>
            <person name="Song Y."/>
            <person name="Salvetti E."/>
            <person name="Wrobel A."/>
            <person name="Rasinkangas P."/>
            <person name="Parkhill J."/>
            <person name="Rea M.C."/>
            <person name="O'Sullivan O."/>
            <person name="Ritari J."/>
            <person name="Douillard F.P."/>
            <person name="Paul Ross R."/>
            <person name="Yang R."/>
            <person name="Briner A.E."/>
            <person name="Felis G.E."/>
            <person name="de Vos W.M."/>
            <person name="Barrangou R."/>
            <person name="Klaenhammer T.R."/>
            <person name="Caufield P.W."/>
            <person name="Cui Y."/>
            <person name="Zhang H."/>
            <person name="O'Toole P.W."/>
        </authorList>
    </citation>
    <scope>NUCLEOTIDE SEQUENCE [LARGE SCALE GENOMIC DNA]</scope>
    <source>
        <strain evidence="1 2">DSM 16634</strain>
    </source>
</reference>
<evidence type="ECO:0000313" key="2">
    <source>
        <dbReference type="Proteomes" id="UP000051324"/>
    </source>
</evidence>